<feature type="transmembrane region" description="Helical" evidence="5">
    <location>
        <begin position="204"/>
        <end position="228"/>
    </location>
</feature>
<keyword evidence="2 5" id="KW-0812">Transmembrane</keyword>
<feature type="transmembrane region" description="Helical" evidence="5">
    <location>
        <begin position="267"/>
        <end position="291"/>
    </location>
</feature>
<comment type="subcellular location">
    <subcellularLocation>
        <location evidence="1">Membrane</location>
        <topology evidence="1">Multi-pass membrane protein</topology>
    </subcellularLocation>
</comment>
<feature type="transmembrane region" description="Helical" evidence="5">
    <location>
        <begin position="96"/>
        <end position="118"/>
    </location>
</feature>
<keyword evidence="4 5" id="KW-0472">Membrane</keyword>
<dbReference type="InterPro" id="IPR006603">
    <property type="entry name" value="PQ-loop_rpt"/>
</dbReference>
<feature type="transmembrane region" description="Helical" evidence="5">
    <location>
        <begin position="234"/>
        <end position="255"/>
    </location>
</feature>
<evidence type="ECO:0008006" key="8">
    <source>
        <dbReference type="Google" id="ProtNLM"/>
    </source>
</evidence>
<evidence type="ECO:0000256" key="4">
    <source>
        <dbReference type="ARBA" id="ARBA00023136"/>
    </source>
</evidence>
<dbReference type="EMBL" id="DS550801">
    <property type="protein sequence ID" value="EDR22155.1"/>
    <property type="molecule type" value="Genomic_DNA"/>
</dbReference>
<dbReference type="PANTHER" id="PTHR16201">
    <property type="entry name" value="SEVEN TRANSMEMBRANE PROTEIN 1-RELATED"/>
    <property type="match status" value="1"/>
</dbReference>
<dbReference type="OrthoDB" id="19344at2759"/>
<evidence type="ECO:0000256" key="1">
    <source>
        <dbReference type="ARBA" id="ARBA00004141"/>
    </source>
</evidence>
<dbReference type="PANTHER" id="PTHR16201:SF11">
    <property type="entry name" value="PQ-LOOP REPEAT-CONTAINING PROTEIN"/>
    <property type="match status" value="1"/>
</dbReference>
<evidence type="ECO:0000313" key="6">
    <source>
        <dbReference type="EMBL" id="EDR22155.1"/>
    </source>
</evidence>
<feature type="transmembrane region" description="Helical" evidence="5">
    <location>
        <begin position="297"/>
        <end position="316"/>
    </location>
</feature>
<dbReference type="VEuPathDB" id="AmoebaDB:EDI_129080"/>
<protein>
    <recommendedName>
        <fullName evidence="8">PQ loop repeat protein</fullName>
    </recommendedName>
</protein>
<evidence type="ECO:0000313" key="7">
    <source>
        <dbReference type="Proteomes" id="UP000008076"/>
    </source>
</evidence>
<dbReference type="RefSeq" id="XP_001741370.1">
    <property type="nucleotide sequence ID" value="XM_001741318.1"/>
</dbReference>
<dbReference type="Proteomes" id="UP000008076">
    <property type="component" value="Unassembled WGS sequence"/>
</dbReference>
<evidence type="ECO:0000256" key="5">
    <source>
        <dbReference type="SAM" id="Phobius"/>
    </source>
</evidence>
<keyword evidence="3 5" id="KW-1133">Transmembrane helix</keyword>
<dbReference type="GO" id="GO:0016020">
    <property type="term" value="C:membrane"/>
    <property type="evidence" value="ECO:0007669"/>
    <property type="project" value="UniProtKB-SubCell"/>
</dbReference>
<feature type="transmembrane region" description="Helical" evidence="5">
    <location>
        <begin position="47"/>
        <end position="66"/>
    </location>
</feature>
<dbReference type="KEGG" id="edi:EDI_129080"/>
<feature type="transmembrane region" description="Helical" evidence="5">
    <location>
        <begin position="130"/>
        <end position="148"/>
    </location>
</feature>
<keyword evidence="7" id="KW-1185">Reference proteome</keyword>
<dbReference type="AlphaFoldDB" id="B0ETH0"/>
<feature type="transmembrane region" description="Helical" evidence="5">
    <location>
        <begin position="168"/>
        <end position="192"/>
    </location>
</feature>
<evidence type="ECO:0000256" key="2">
    <source>
        <dbReference type="ARBA" id="ARBA00022692"/>
    </source>
</evidence>
<name>B0ETH0_ENTDS</name>
<gene>
    <name evidence="6" type="ORF">EDI_129080</name>
</gene>
<dbReference type="GeneID" id="5914102"/>
<evidence type="ECO:0000256" key="3">
    <source>
        <dbReference type="ARBA" id="ARBA00022989"/>
    </source>
</evidence>
<accession>B0ETH0</accession>
<dbReference type="SMART" id="SM00679">
    <property type="entry name" value="CTNS"/>
    <property type="match status" value="2"/>
</dbReference>
<organism evidence="7">
    <name type="scientific">Entamoeba dispar (strain ATCC PRA-260 / SAW760)</name>
    <dbReference type="NCBI Taxonomy" id="370354"/>
    <lineage>
        <taxon>Eukaryota</taxon>
        <taxon>Amoebozoa</taxon>
        <taxon>Evosea</taxon>
        <taxon>Archamoebae</taxon>
        <taxon>Mastigamoebida</taxon>
        <taxon>Entamoebidae</taxon>
        <taxon>Entamoeba</taxon>
    </lineage>
</organism>
<proteinExistence type="predicted"/>
<dbReference type="InterPro" id="IPR051415">
    <property type="entry name" value="LAAT-1"/>
</dbReference>
<dbReference type="OMA" id="KLMICIF"/>
<dbReference type="Pfam" id="PF04193">
    <property type="entry name" value="PQ-loop"/>
    <property type="match status" value="2"/>
</dbReference>
<reference evidence="7" key="1">
    <citation type="submission" date="2007-12" db="EMBL/GenBank/DDBJ databases">
        <title>Annotation of Entamoeba dispar SAW760.</title>
        <authorList>
            <person name="Lorenzi H."/>
            <person name="Inman J."/>
            <person name="Schobel S."/>
            <person name="Amedeo P."/>
            <person name="Caler E."/>
        </authorList>
    </citation>
    <scope>NUCLEOTIDE SEQUENCE [LARGE SCALE GENOMIC DNA]</scope>
    <source>
        <strain evidence="7">ATCC PRA-260 / SAW760</strain>
    </source>
</reference>
<sequence length="415" mass="47722">MKRKWKRIEKTTEKYQKTQIDFIETNEKKLREIIFKRTKLNKLKNPTMNKLMICIFCFIINGMYAFELDGLPACENGPLEDSSDFAFVDEMNWFEILLGIAIIFFSFVCFVPQIYKILKRRDGSGLSPSFLLILAFNQVFAVINATITNSPTMHSCVVIGWKLCLPPLLSYFQICELMILCYPMFALFLVFYKDKKEKGYKRSLIYFISACIFLVFSIILILTCLKLWGECSKITYAVGFCFGIGSTVTTLIEYLPQIWRTFRTKECGSMSFTTNWVTTVGTGIITFYMIFSTSQHFTTLASYIASLIQHIVLCALQIKYDYIDKCTVPMAKNEVKKKVNVFRKLFHLPLYPVEEEIVFGHLPQDNSDEEGCELVQTNKTEYPSHNSPSPSTGSSNDTFYDLDKEIIGGDSEIVL</sequence>
<dbReference type="Gene3D" id="1.20.1280.290">
    <property type="match status" value="2"/>
</dbReference>
<dbReference type="eggNOG" id="ENOG502RC0X">
    <property type="taxonomic scope" value="Eukaryota"/>
</dbReference>